<comment type="caution">
    <text evidence="11">The sequence shown here is derived from an EMBL/GenBank/DDBJ whole genome shotgun (WGS) entry which is preliminary data.</text>
</comment>
<dbReference type="STRING" id="943830.A4A58_04700"/>
<dbReference type="InterPro" id="IPR036108">
    <property type="entry name" value="4pyrrol_syn_uPrphyn_synt_sf"/>
</dbReference>
<evidence type="ECO:0000256" key="9">
    <source>
        <dbReference type="RuleBase" id="RU366031"/>
    </source>
</evidence>
<comment type="function">
    <text evidence="6 9">Catalyzes cyclization of the linear tetrapyrrole, hydroxymethylbilane, to the macrocyclic uroporphyrinogen III.</text>
</comment>
<dbReference type="OrthoDB" id="7163809at2"/>
<reference evidence="11 12" key="1">
    <citation type="submission" date="2016-03" db="EMBL/GenBank/DDBJ databases">
        <title>Microsymbionts genomes from the relict species Vavilovia formosa (Stev.) Fed.</title>
        <authorList>
            <person name="Kopat V."/>
            <person name="Chirak E."/>
            <person name="Kimeklis A."/>
            <person name="Andronov E."/>
        </authorList>
    </citation>
    <scope>NUCLEOTIDE SEQUENCE [LARGE SCALE GENOMIC DNA]</scope>
    <source>
        <strain evidence="11 12">Vaf07</strain>
    </source>
</reference>
<dbReference type="UniPathway" id="UPA00251">
    <property type="reaction ID" value="UER00320"/>
</dbReference>
<keyword evidence="5 9" id="KW-0627">Porphyrin biosynthesis</keyword>
<protein>
    <recommendedName>
        <fullName evidence="7 9">Uroporphyrinogen-III synthase</fullName>
        <ecNumber evidence="3 9">4.2.1.75</ecNumber>
    </recommendedName>
</protein>
<name>A0A161RQA2_9BRAD</name>
<dbReference type="RefSeq" id="WP_068730185.1">
    <property type="nucleotide sequence ID" value="NZ_LVYV01000001.1"/>
</dbReference>
<feature type="domain" description="Tetrapyrrole biosynthesis uroporphyrinogen III synthase" evidence="10">
    <location>
        <begin position="15"/>
        <end position="236"/>
    </location>
</feature>
<organism evidence="11 12">
    <name type="scientific">Tardiphaga robiniae</name>
    <dbReference type="NCBI Taxonomy" id="943830"/>
    <lineage>
        <taxon>Bacteria</taxon>
        <taxon>Pseudomonadati</taxon>
        <taxon>Pseudomonadota</taxon>
        <taxon>Alphaproteobacteria</taxon>
        <taxon>Hyphomicrobiales</taxon>
        <taxon>Nitrobacteraceae</taxon>
        <taxon>Tardiphaga</taxon>
    </lineage>
</organism>
<dbReference type="CDD" id="cd06578">
    <property type="entry name" value="HemD"/>
    <property type="match status" value="1"/>
</dbReference>
<comment type="similarity">
    <text evidence="2 9">Belongs to the uroporphyrinogen-III synthase family.</text>
</comment>
<dbReference type="GO" id="GO:0004852">
    <property type="term" value="F:uroporphyrinogen-III synthase activity"/>
    <property type="evidence" value="ECO:0007669"/>
    <property type="project" value="UniProtKB-UniRule"/>
</dbReference>
<dbReference type="PANTHER" id="PTHR38042">
    <property type="entry name" value="UROPORPHYRINOGEN-III SYNTHASE, CHLOROPLASTIC"/>
    <property type="match status" value="1"/>
</dbReference>
<dbReference type="GO" id="GO:0006780">
    <property type="term" value="P:uroporphyrinogen III biosynthetic process"/>
    <property type="evidence" value="ECO:0007669"/>
    <property type="project" value="UniProtKB-UniRule"/>
</dbReference>
<dbReference type="Gene3D" id="3.40.50.10090">
    <property type="match status" value="2"/>
</dbReference>
<sequence>MAILVTRPQPDNTSTVAALRARGFEVLAAPMLRFEKVMLSIDMDADFGAVIVTSANALRALADQPVQAALLPLPLFAVGDRTAEAARNLGFAKVMSAEGDAAALRDLLTESSKSKLLNKDRPLLYLAGADLARDLAGELGARGFTVVTQTTYRMMPVADLPDDVSAAFVAGQIEAVLHYSRRSARAFFQAAGLSGVEIAALAVPHYCLSAAVGTIAHDAGATQVVVAQTPDENALFAALDRAIPPLSR</sequence>
<dbReference type="PANTHER" id="PTHR38042:SF1">
    <property type="entry name" value="UROPORPHYRINOGEN-III SYNTHASE, CHLOROPLASTIC"/>
    <property type="match status" value="1"/>
</dbReference>
<dbReference type="GO" id="GO:0006782">
    <property type="term" value="P:protoporphyrinogen IX biosynthetic process"/>
    <property type="evidence" value="ECO:0007669"/>
    <property type="project" value="UniProtKB-UniRule"/>
</dbReference>
<evidence type="ECO:0000256" key="5">
    <source>
        <dbReference type="ARBA" id="ARBA00023244"/>
    </source>
</evidence>
<comment type="catalytic activity">
    <reaction evidence="8 9">
        <text>hydroxymethylbilane = uroporphyrinogen III + H2O</text>
        <dbReference type="Rhea" id="RHEA:18965"/>
        <dbReference type="ChEBI" id="CHEBI:15377"/>
        <dbReference type="ChEBI" id="CHEBI:57308"/>
        <dbReference type="ChEBI" id="CHEBI:57845"/>
        <dbReference type="EC" id="4.2.1.75"/>
    </reaction>
</comment>
<dbReference type="Pfam" id="PF02602">
    <property type="entry name" value="HEM4"/>
    <property type="match status" value="1"/>
</dbReference>
<evidence type="ECO:0000313" key="12">
    <source>
        <dbReference type="Proteomes" id="UP000076574"/>
    </source>
</evidence>
<comment type="pathway">
    <text evidence="1 9">Porphyrin-containing compound metabolism; protoporphyrin-IX biosynthesis; coproporphyrinogen-III from 5-aminolevulinate: step 3/4.</text>
</comment>
<evidence type="ECO:0000256" key="6">
    <source>
        <dbReference type="ARBA" id="ARBA00037589"/>
    </source>
</evidence>
<keyword evidence="12" id="KW-1185">Reference proteome</keyword>
<evidence type="ECO:0000256" key="8">
    <source>
        <dbReference type="ARBA" id="ARBA00048617"/>
    </source>
</evidence>
<accession>A0A161RQA2</accession>
<dbReference type="InterPro" id="IPR039793">
    <property type="entry name" value="UROS/Hem4"/>
</dbReference>
<evidence type="ECO:0000256" key="4">
    <source>
        <dbReference type="ARBA" id="ARBA00023239"/>
    </source>
</evidence>
<dbReference type="EC" id="4.2.1.75" evidence="3 9"/>
<evidence type="ECO:0000313" key="11">
    <source>
        <dbReference type="EMBL" id="KZD25698.1"/>
    </source>
</evidence>
<dbReference type="AlphaFoldDB" id="A0A161RQA2"/>
<dbReference type="SUPFAM" id="SSF69618">
    <property type="entry name" value="HemD-like"/>
    <property type="match status" value="1"/>
</dbReference>
<dbReference type="Proteomes" id="UP000076574">
    <property type="component" value="Unassembled WGS sequence"/>
</dbReference>
<evidence type="ECO:0000256" key="3">
    <source>
        <dbReference type="ARBA" id="ARBA00013109"/>
    </source>
</evidence>
<evidence type="ECO:0000256" key="2">
    <source>
        <dbReference type="ARBA" id="ARBA00008133"/>
    </source>
</evidence>
<dbReference type="EMBL" id="LVYV01000001">
    <property type="protein sequence ID" value="KZD25698.1"/>
    <property type="molecule type" value="Genomic_DNA"/>
</dbReference>
<evidence type="ECO:0000256" key="1">
    <source>
        <dbReference type="ARBA" id="ARBA00004772"/>
    </source>
</evidence>
<evidence type="ECO:0000259" key="10">
    <source>
        <dbReference type="Pfam" id="PF02602"/>
    </source>
</evidence>
<dbReference type="InterPro" id="IPR003754">
    <property type="entry name" value="4pyrrol_synth_uPrphyn_synth"/>
</dbReference>
<proteinExistence type="inferred from homology"/>
<gene>
    <name evidence="11" type="ORF">A4A58_04700</name>
</gene>
<keyword evidence="4 9" id="KW-0456">Lyase</keyword>
<evidence type="ECO:0000256" key="7">
    <source>
        <dbReference type="ARBA" id="ARBA00040167"/>
    </source>
</evidence>